<dbReference type="EMBL" id="CP034550">
    <property type="protein sequence ID" value="QFZ19575.1"/>
    <property type="molecule type" value="Genomic_DNA"/>
</dbReference>
<dbReference type="OrthoDB" id="6278354at2"/>
<dbReference type="SUPFAM" id="SSF56176">
    <property type="entry name" value="FAD-binding/transporter-associated domain-like"/>
    <property type="match status" value="1"/>
</dbReference>
<protein>
    <submittedName>
        <fullName evidence="7">FAD-binding protein</fullName>
    </submittedName>
</protein>
<proteinExistence type="inferred from homology"/>
<evidence type="ECO:0000259" key="6">
    <source>
        <dbReference type="PROSITE" id="PS51387"/>
    </source>
</evidence>
<dbReference type="GO" id="GO:0071949">
    <property type="term" value="F:FAD binding"/>
    <property type="evidence" value="ECO:0007669"/>
    <property type="project" value="InterPro"/>
</dbReference>
<dbReference type="SUPFAM" id="SSF55103">
    <property type="entry name" value="FAD-linked oxidases, C-terminal domain"/>
    <property type="match status" value="1"/>
</dbReference>
<dbReference type="Gene3D" id="3.30.43.10">
    <property type="entry name" value="Uridine Diphospho-n-acetylenolpyruvylglucosamine Reductase, domain 2"/>
    <property type="match status" value="1"/>
</dbReference>
<keyword evidence="3" id="KW-0285">Flavoprotein</keyword>
<evidence type="ECO:0000256" key="4">
    <source>
        <dbReference type="ARBA" id="ARBA00022827"/>
    </source>
</evidence>
<dbReference type="PANTHER" id="PTHR13878">
    <property type="entry name" value="GULONOLACTONE OXIDASE"/>
    <property type="match status" value="1"/>
</dbReference>
<evidence type="ECO:0000256" key="1">
    <source>
        <dbReference type="ARBA" id="ARBA00001974"/>
    </source>
</evidence>
<keyword evidence="5" id="KW-0560">Oxidoreductase</keyword>
<dbReference type="PROSITE" id="PS51387">
    <property type="entry name" value="FAD_PCMH"/>
    <property type="match status" value="1"/>
</dbReference>
<evidence type="ECO:0000256" key="3">
    <source>
        <dbReference type="ARBA" id="ARBA00022630"/>
    </source>
</evidence>
<gene>
    <name evidence="7" type="ORF">EKG83_20950</name>
</gene>
<dbReference type="Gene3D" id="3.30.465.10">
    <property type="match status" value="1"/>
</dbReference>
<dbReference type="InterPro" id="IPR050432">
    <property type="entry name" value="FAD-linked_Oxidoreductases_BP"/>
</dbReference>
<keyword evidence="8" id="KW-1185">Reference proteome</keyword>
<dbReference type="InterPro" id="IPR016167">
    <property type="entry name" value="FAD-bd_PCMH_sub1"/>
</dbReference>
<reference evidence="8" key="1">
    <citation type="journal article" date="2021" name="Curr. Microbiol.">
        <title>Complete genome of nocamycin-producing strain Saccharothrix syringae NRRL B-16468 reveals the biosynthetic potential for secondary metabolites.</title>
        <authorList>
            <person name="Mo X."/>
            <person name="Yang S."/>
        </authorList>
    </citation>
    <scope>NUCLEOTIDE SEQUENCE [LARGE SCALE GENOMIC DNA]</scope>
    <source>
        <strain evidence="8">ATCC 51364 / DSM 43886 / JCM 6844 / KCTC 9398 / NBRC 14523 / NRRL B-16468 / INA 2240</strain>
    </source>
</reference>
<dbReference type="Pfam" id="PF09265">
    <property type="entry name" value="Cytokin-bind"/>
    <property type="match status" value="1"/>
</dbReference>
<name>A0A5Q0H0Z9_SACSY</name>
<dbReference type="Gene3D" id="3.40.462.10">
    <property type="entry name" value="FAD-linked oxidases, C-terminal domain"/>
    <property type="match status" value="1"/>
</dbReference>
<dbReference type="KEGG" id="ssyi:EKG83_20950"/>
<evidence type="ECO:0000256" key="5">
    <source>
        <dbReference type="ARBA" id="ARBA00023002"/>
    </source>
</evidence>
<dbReference type="InterPro" id="IPR016170">
    <property type="entry name" value="Cytok_DH_C_sf"/>
</dbReference>
<organism evidence="7 8">
    <name type="scientific">Saccharothrix syringae</name>
    <name type="common">Nocardiopsis syringae</name>
    <dbReference type="NCBI Taxonomy" id="103733"/>
    <lineage>
        <taxon>Bacteria</taxon>
        <taxon>Bacillati</taxon>
        <taxon>Actinomycetota</taxon>
        <taxon>Actinomycetes</taxon>
        <taxon>Pseudonocardiales</taxon>
        <taxon>Pseudonocardiaceae</taxon>
        <taxon>Saccharothrix</taxon>
    </lineage>
</organism>
<evidence type="ECO:0000313" key="8">
    <source>
        <dbReference type="Proteomes" id="UP000325787"/>
    </source>
</evidence>
<keyword evidence="4" id="KW-0274">FAD</keyword>
<accession>A0A5Q0H0Z9</accession>
<dbReference type="InterPro" id="IPR015345">
    <property type="entry name" value="Cytokinin_DH_FAD/cytokin-bd"/>
</dbReference>
<evidence type="ECO:0000256" key="2">
    <source>
        <dbReference type="ARBA" id="ARBA00005466"/>
    </source>
</evidence>
<dbReference type="AlphaFoldDB" id="A0A5Q0H0Z9"/>
<dbReference type="GO" id="GO:0009690">
    <property type="term" value="P:cytokinin metabolic process"/>
    <property type="evidence" value="ECO:0007669"/>
    <property type="project" value="InterPro"/>
</dbReference>
<comment type="cofactor">
    <cofactor evidence="1">
        <name>FAD</name>
        <dbReference type="ChEBI" id="CHEBI:57692"/>
    </cofactor>
</comment>
<evidence type="ECO:0000313" key="7">
    <source>
        <dbReference type="EMBL" id="QFZ19575.1"/>
    </source>
</evidence>
<dbReference type="InterPro" id="IPR016164">
    <property type="entry name" value="FAD-linked_Oxase-like_C"/>
</dbReference>
<dbReference type="GO" id="GO:0019139">
    <property type="term" value="F:cytokinin dehydrogenase activity"/>
    <property type="evidence" value="ECO:0007669"/>
    <property type="project" value="InterPro"/>
</dbReference>
<dbReference type="Proteomes" id="UP000325787">
    <property type="component" value="Chromosome"/>
</dbReference>
<dbReference type="InterPro" id="IPR006094">
    <property type="entry name" value="Oxid_FAD_bind_N"/>
</dbReference>
<sequence>MPHLRRVPVPDPTPWHPALNQHDLLTTDDAALTEAADDFGRTTTPARPLAVARPTSADDISAILRFATKHDLLMVPQAERHSTAGQAQAPNGIALDMRGLNTIHDITDDRVVVDAGARWSQILDATLPLGAAPPVLTDYLDLSVGGTLSVGGISGATHQHGLQTDNVLELDAVTPDGTRVTCSPTLNPDLFNALRGGKGRHGVIVRATLRLIPAHSHARWFRLRYDHLATFLADQRTLMTEGRFHHLEGQAKPQANGTWTYCIDGVAYFTQPDAPAENRLLTGLADNRDALEANDLTYHGFQNRLADDVALLRTLGPWQHPHPWLNLFLPDHAAEQTLAEILSALGPQDIGESGVVIIYPVPRARISTPQVRLPATPTAFLFSILRAAPPDDPIALRRMLEDNRTLQQQVMSTGGTVYLGEPDR</sequence>
<dbReference type="Pfam" id="PF01565">
    <property type="entry name" value="FAD_binding_4"/>
    <property type="match status" value="1"/>
</dbReference>
<dbReference type="PANTHER" id="PTHR13878:SF53">
    <property type="entry name" value="CYTOKININ DEHYDROGENASE 6"/>
    <property type="match status" value="1"/>
</dbReference>
<comment type="similarity">
    <text evidence="2">Belongs to the oxygen-dependent FAD-linked oxidoreductase family.</text>
</comment>
<dbReference type="InterPro" id="IPR016166">
    <property type="entry name" value="FAD-bd_PCMH"/>
</dbReference>
<dbReference type="InterPro" id="IPR016169">
    <property type="entry name" value="FAD-bd_PCMH_sub2"/>
</dbReference>
<dbReference type="InterPro" id="IPR036318">
    <property type="entry name" value="FAD-bd_PCMH-like_sf"/>
</dbReference>
<feature type="domain" description="FAD-binding PCMH-type" evidence="6">
    <location>
        <begin position="44"/>
        <end position="214"/>
    </location>
</feature>